<feature type="compositionally biased region" description="Basic and acidic residues" evidence="1">
    <location>
        <begin position="275"/>
        <end position="286"/>
    </location>
</feature>
<feature type="compositionally biased region" description="Polar residues" evidence="1">
    <location>
        <begin position="1"/>
        <end position="11"/>
    </location>
</feature>
<sequence length="286" mass="31993">MTATTFTVNSASTDTDTTTSNILPPTSTTQSSAKIQTAEVTGLWSGLSDSQSKPLWRASEHLKLKHRGSLRKLWSNVHDTFGFRGPEYSQQPTVITTGLDTPLIVVQPTTDKKYKTWRPDGEDSSTVAEVQALTPWKDNHTHARSHKSRIANGQDTNYLTEPPKQFTRKVRNAYAAEQQKAQMDRLQRILNPETIQMLQQRAEEEARSKTESAIPTCSAETPDPGHWSKRKFGNITRDTADAFKARFHATAEKLHNVLERHHVEDEGENPASEGSNEKDTVSEPST</sequence>
<dbReference type="AlphaFoldDB" id="W2RUE5"/>
<evidence type="ECO:0000256" key="1">
    <source>
        <dbReference type="SAM" id="MobiDB-lite"/>
    </source>
</evidence>
<dbReference type="EMBL" id="KB822721">
    <property type="protein sequence ID" value="ETN39915.1"/>
    <property type="molecule type" value="Genomic_DNA"/>
</dbReference>
<dbReference type="HOGENOM" id="CLU_973237_0_0_1"/>
<feature type="region of interest" description="Disordered" evidence="1">
    <location>
        <begin position="205"/>
        <end position="232"/>
    </location>
</feature>
<name>W2RUE5_CYPE1</name>
<gene>
    <name evidence="2" type="ORF">HMPREF1541_06142</name>
</gene>
<proteinExistence type="predicted"/>
<feature type="compositionally biased region" description="Polar residues" evidence="1">
    <location>
        <begin position="21"/>
        <end position="33"/>
    </location>
</feature>
<feature type="region of interest" description="Disordered" evidence="1">
    <location>
        <begin position="1"/>
        <end position="33"/>
    </location>
</feature>
<protein>
    <submittedName>
        <fullName evidence="2">Uncharacterized protein</fullName>
    </submittedName>
</protein>
<dbReference type="RefSeq" id="XP_008718700.1">
    <property type="nucleotide sequence ID" value="XM_008720478.1"/>
</dbReference>
<reference evidence="2 3" key="1">
    <citation type="submission" date="2013-03" db="EMBL/GenBank/DDBJ databases">
        <title>The Genome Sequence of Phialophora europaea CBS 101466.</title>
        <authorList>
            <consortium name="The Broad Institute Genomics Platform"/>
            <person name="Cuomo C."/>
            <person name="de Hoog S."/>
            <person name="Gorbushina A."/>
            <person name="Walker B."/>
            <person name="Young S.K."/>
            <person name="Zeng Q."/>
            <person name="Gargeya S."/>
            <person name="Fitzgerald M."/>
            <person name="Haas B."/>
            <person name="Abouelleil A."/>
            <person name="Allen A.W."/>
            <person name="Alvarado L."/>
            <person name="Arachchi H.M."/>
            <person name="Berlin A.M."/>
            <person name="Chapman S.B."/>
            <person name="Gainer-Dewar J."/>
            <person name="Goldberg J."/>
            <person name="Griggs A."/>
            <person name="Gujja S."/>
            <person name="Hansen M."/>
            <person name="Howarth C."/>
            <person name="Imamovic A."/>
            <person name="Ireland A."/>
            <person name="Larimer J."/>
            <person name="McCowan C."/>
            <person name="Murphy C."/>
            <person name="Pearson M."/>
            <person name="Poon T.W."/>
            <person name="Priest M."/>
            <person name="Roberts A."/>
            <person name="Saif S."/>
            <person name="Shea T."/>
            <person name="Sisk P."/>
            <person name="Sykes S."/>
            <person name="Wortman J."/>
            <person name="Nusbaum C."/>
            <person name="Birren B."/>
        </authorList>
    </citation>
    <scope>NUCLEOTIDE SEQUENCE [LARGE SCALE GENOMIC DNA]</scope>
    <source>
        <strain evidence="2 3">CBS 101466</strain>
    </source>
</reference>
<dbReference type="VEuPathDB" id="FungiDB:HMPREF1541_06142"/>
<organism evidence="2 3">
    <name type="scientific">Cyphellophora europaea (strain CBS 101466)</name>
    <name type="common">Phialophora europaea</name>
    <dbReference type="NCBI Taxonomy" id="1220924"/>
    <lineage>
        <taxon>Eukaryota</taxon>
        <taxon>Fungi</taxon>
        <taxon>Dikarya</taxon>
        <taxon>Ascomycota</taxon>
        <taxon>Pezizomycotina</taxon>
        <taxon>Eurotiomycetes</taxon>
        <taxon>Chaetothyriomycetidae</taxon>
        <taxon>Chaetothyriales</taxon>
        <taxon>Cyphellophoraceae</taxon>
        <taxon>Cyphellophora</taxon>
    </lineage>
</organism>
<keyword evidence="3" id="KW-1185">Reference proteome</keyword>
<evidence type="ECO:0000313" key="3">
    <source>
        <dbReference type="Proteomes" id="UP000030752"/>
    </source>
</evidence>
<evidence type="ECO:0000313" key="2">
    <source>
        <dbReference type="EMBL" id="ETN39915.1"/>
    </source>
</evidence>
<dbReference type="InParanoid" id="W2RUE5"/>
<dbReference type="Proteomes" id="UP000030752">
    <property type="component" value="Unassembled WGS sequence"/>
</dbReference>
<dbReference type="GeneID" id="19973481"/>
<feature type="region of interest" description="Disordered" evidence="1">
    <location>
        <begin position="259"/>
        <end position="286"/>
    </location>
</feature>
<accession>W2RUE5</accession>